<proteinExistence type="inferred from homology"/>
<dbReference type="Pfam" id="PF02463">
    <property type="entry name" value="SMC_N"/>
    <property type="match status" value="2"/>
</dbReference>
<dbReference type="Gene3D" id="1.10.287.1490">
    <property type="match status" value="2"/>
</dbReference>
<dbReference type="SUPFAM" id="SSF57997">
    <property type="entry name" value="Tropomyosin"/>
    <property type="match status" value="1"/>
</dbReference>
<keyword evidence="3" id="KW-0547">Nucleotide-binding</keyword>
<evidence type="ECO:0000259" key="8">
    <source>
        <dbReference type="SMART" id="SM00968"/>
    </source>
</evidence>
<dbReference type="GO" id="GO:0005737">
    <property type="term" value="C:cytoplasm"/>
    <property type="evidence" value="ECO:0007669"/>
    <property type="project" value="UniProtKB-SubCell"/>
</dbReference>
<comment type="caution">
    <text evidence="9">The sequence shown here is derived from an EMBL/GenBank/DDBJ whole genome shotgun (WGS) entry which is preliminary data.</text>
</comment>
<dbReference type="Pfam" id="PF06470">
    <property type="entry name" value="SMC_hinge"/>
    <property type="match status" value="1"/>
</dbReference>
<dbReference type="AlphaFoldDB" id="A0A5J4KZL6"/>
<evidence type="ECO:0000256" key="1">
    <source>
        <dbReference type="ARBA" id="ARBA00004496"/>
    </source>
</evidence>
<evidence type="ECO:0000256" key="5">
    <source>
        <dbReference type="ARBA" id="ARBA00023054"/>
    </source>
</evidence>
<gene>
    <name evidence="9" type="ORF">A45J_1166</name>
</gene>
<reference evidence="9" key="1">
    <citation type="submission" date="2019-10" db="EMBL/GenBank/DDBJ databases">
        <title>Metagenomic sequencing of thiosulfate-disproportionating enrichment culture.</title>
        <authorList>
            <person name="Umezawa K."/>
            <person name="Kojima H."/>
            <person name="Fukui M."/>
        </authorList>
    </citation>
    <scope>NUCLEOTIDE SEQUENCE</scope>
    <source>
        <strain evidence="9">45J</strain>
    </source>
</reference>
<dbReference type="NCBIfam" id="TIGR02168">
    <property type="entry name" value="SMC_prok_B"/>
    <property type="match status" value="1"/>
</dbReference>
<evidence type="ECO:0000256" key="6">
    <source>
        <dbReference type="ARBA" id="ARBA00023125"/>
    </source>
</evidence>
<dbReference type="InterPro" id="IPR011890">
    <property type="entry name" value="SMC_prok"/>
</dbReference>
<dbReference type="PANTHER" id="PTHR42963:SF1">
    <property type="entry name" value="DUF4476 DOMAIN-CONTAINING PROTEIN"/>
    <property type="match status" value="1"/>
</dbReference>
<evidence type="ECO:0000256" key="7">
    <source>
        <dbReference type="SAM" id="Coils"/>
    </source>
</evidence>
<dbReference type="InterPro" id="IPR036277">
    <property type="entry name" value="SMC_hinge_sf"/>
</dbReference>
<dbReference type="GO" id="GO:0005694">
    <property type="term" value="C:chromosome"/>
    <property type="evidence" value="ECO:0007669"/>
    <property type="project" value="InterPro"/>
</dbReference>
<evidence type="ECO:0000256" key="2">
    <source>
        <dbReference type="ARBA" id="ARBA00022490"/>
    </source>
</evidence>
<dbReference type="InterPro" id="IPR024704">
    <property type="entry name" value="SMC"/>
</dbReference>
<dbReference type="GO" id="GO:0030261">
    <property type="term" value="P:chromosome condensation"/>
    <property type="evidence" value="ECO:0007669"/>
    <property type="project" value="InterPro"/>
</dbReference>
<feature type="coiled-coil region" evidence="7">
    <location>
        <begin position="438"/>
        <end position="486"/>
    </location>
</feature>
<dbReference type="SMART" id="SM00968">
    <property type="entry name" value="SMC_hinge"/>
    <property type="match status" value="1"/>
</dbReference>
<keyword evidence="5 7" id="KW-0175">Coiled coil</keyword>
<feature type="domain" description="SMC hinge" evidence="8">
    <location>
        <begin position="528"/>
        <end position="648"/>
    </location>
</feature>
<keyword evidence="4" id="KW-0067">ATP-binding</keyword>
<dbReference type="InterPro" id="IPR010935">
    <property type="entry name" value="SMC_hinge"/>
</dbReference>
<dbReference type="Gene3D" id="1.20.1060.20">
    <property type="match status" value="1"/>
</dbReference>
<dbReference type="Gene3D" id="3.30.70.1620">
    <property type="match status" value="1"/>
</dbReference>
<dbReference type="GO" id="GO:0007062">
    <property type="term" value="P:sister chromatid cohesion"/>
    <property type="evidence" value="ECO:0007669"/>
    <property type="project" value="InterPro"/>
</dbReference>
<dbReference type="GO" id="GO:0005524">
    <property type="term" value="F:ATP binding"/>
    <property type="evidence" value="ECO:0007669"/>
    <property type="project" value="UniProtKB-KW"/>
</dbReference>
<dbReference type="FunFam" id="3.40.50.300:FF:000901">
    <property type="entry name" value="Chromosome partition protein Smc"/>
    <property type="match status" value="1"/>
</dbReference>
<keyword evidence="6" id="KW-0238">DNA-binding</keyword>
<dbReference type="InterPro" id="IPR027417">
    <property type="entry name" value="P-loop_NTPase"/>
</dbReference>
<comment type="subcellular location">
    <subcellularLocation>
        <location evidence="1">Cytoplasm</location>
    </subcellularLocation>
</comment>
<evidence type="ECO:0000313" key="9">
    <source>
        <dbReference type="EMBL" id="GER93425.1"/>
    </source>
</evidence>
<dbReference type="GO" id="GO:0003677">
    <property type="term" value="F:DNA binding"/>
    <property type="evidence" value="ECO:0007669"/>
    <property type="project" value="UniProtKB-KW"/>
</dbReference>
<dbReference type="InterPro" id="IPR050308">
    <property type="entry name" value="MukB/SMC"/>
</dbReference>
<keyword evidence="2" id="KW-0963">Cytoplasm</keyword>
<dbReference type="PIRSF" id="PIRSF005719">
    <property type="entry name" value="SMC"/>
    <property type="match status" value="1"/>
</dbReference>
<dbReference type="SUPFAM" id="SSF52540">
    <property type="entry name" value="P-loop containing nucleoside triphosphate hydrolases"/>
    <property type="match status" value="1"/>
</dbReference>
<evidence type="ECO:0000256" key="3">
    <source>
        <dbReference type="ARBA" id="ARBA00022741"/>
    </source>
</evidence>
<evidence type="ECO:0000256" key="4">
    <source>
        <dbReference type="ARBA" id="ARBA00022840"/>
    </source>
</evidence>
<feature type="coiled-coil region" evidence="7">
    <location>
        <begin position="210"/>
        <end position="402"/>
    </location>
</feature>
<dbReference type="GO" id="GO:0016887">
    <property type="term" value="F:ATP hydrolysis activity"/>
    <property type="evidence" value="ECO:0007669"/>
    <property type="project" value="InterPro"/>
</dbReference>
<name>A0A5J4KZL6_9ZZZZ</name>
<feature type="coiled-coil region" evidence="7">
    <location>
        <begin position="685"/>
        <end position="943"/>
    </location>
</feature>
<accession>A0A5J4KZL6</accession>
<protein>
    <submittedName>
        <fullName evidence="9">Chromosome segregation protein SMC</fullName>
    </submittedName>
</protein>
<dbReference type="InterPro" id="IPR003395">
    <property type="entry name" value="RecF/RecN/SMC_N"/>
</dbReference>
<dbReference type="CDD" id="cd03278">
    <property type="entry name" value="ABC_SMC_barmotin"/>
    <property type="match status" value="1"/>
</dbReference>
<dbReference type="HAMAP" id="MF_01894">
    <property type="entry name" value="Smc_prok"/>
    <property type="match status" value="1"/>
</dbReference>
<feature type="coiled-coil region" evidence="7">
    <location>
        <begin position="999"/>
        <end position="1033"/>
    </location>
</feature>
<organism evidence="9">
    <name type="scientific">hot springs metagenome</name>
    <dbReference type="NCBI Taxonomy" id="433727"/>
    <lineage>
        <taxon>unclassified sequences</taxon>
        <taxon>metagenomes</taxon>
        <taxon>ecological metagenomes</taxon>
    </lineage>
</organism>
<dbReference type="EMBL" id="BLAB01000001">
    <property type="protein sequence ID" value="GER93425.1"/>
    <property type="molecule type" value="Genomic_DNA"/>
</dbReference>
<dbReference type="SUPFAM" id="SSF75553">
    <property type="entry name" value="Smc hinge domain"/>
    <property type="match status" value="1"/>
</dbReference>
<sequence>MNSIMKIKQIELIGFKSFADRTLFPLHSGITCIVGPNGCGKSNIVDAFRWVLGEQSAKSLRGEKMEEVIFQGSATKKQKGMAEVILTLSQSRQSSLSNISSGNGSNEDAHDEIHVARRLYRSGESEYILNKKQCRLKDIRDIFLDTGLDVKSYSILDQGKIGEIINTRPLERRFLIEEVAGVMKYKVRKAEAISKLESSKQNLQRINDIIYEVKRQINSLDRQVKKAERYKRLVSELKDIELRTAKREHTRLSTILKELLSEIDKLKESDASQRSELSTLENLIEAKRLELAEREKVLSEIENTLHEKERSISDSEKRIAVLKANIENKKSDINRLAIQQEEIKNKKEELSVKISELNEAENTLMSNIENISIELSEKKDWITDIETEITNKESDIEHQRKELFSISEKLSNKKNEFHKLQSSLENMKYRESIALKDIETIKSGMNDLEILIKEAEESIKTKTYEYQQLKSEKDALSMQIVSLKEDIENKKILITQERQDIASNISRLNSLKELIVDKSLADFISEGHNKYRVLSDIISADKGYEIAIEAAISEKINALIIDNIEDAISVVDIIKEKNLGRTAILYRGQKTETTDNKGQTITSINHDNIIGKASNFATFEDNEVKEKVFGITDTTYIVKDLQTAIEILFTHSHICTFTHPVHLVTLDGEIITSDGWLFAGHGKDILKRKREIRELEQKIEGQQIRIKDMESDLESYNNNLISKKDSLKNIEDMVIKTEKQLSLIEHSLRNYREEMDRKHRKLSFLNTELTNILQEMGSLKDILISKTEEINTLEKEFNQVNDNITALQESLSSIKENYEDARTHLTELKLSMASYREKIDAIKKQKDAISDTLIEFENKKEQAIKEILDAEEKIKESTIELQRLEDEIKSTVIEVDNIQVERTKLKDTISSENQEIISKSNLLRNIRAQIDEISQQITDINSKIVENSIRIENIEISINQKYGVDIKTLAIETDEFDALEDENKINELNTKIRELGPVNLGTIEEYEELKNRYDFLTKQQQDLTMSIAELEEAISRINTTTRRKLREAYDLLRTKFSDVFTNLFGGGKADIILTDEDNILESGLDIIAQPPGKKLQNINLLSGGEKALTSLALLFAGFLIKPSPLCILDEVDAPLDESNTVRFAQMIKELSRETQFIVITHNRTTMEIADYLYGITMEEPGVSKAISLQFADVVNIN</sequence>
<dbReference type="Gene3D" id="3.40.50.300">
    <property type="entry name" value="P-loop containing nucleotide triphosphate hydrolases"/>
    <property type="match status" value="2"/>
</dbReference>
<dbReference type="PANTHER" id="PTHR42963">
    <property type="entry name" value="CHROMOSOME PARTITION PROTEIN MUKB"/>
    <property type="match status" value="1"/>
</dbReference>